<keyword evidence="2" id="KW-1185">Reference proteome</keyword>
<reference evidence="1" key="1">
    <citation type="journal article" date="2019" name="bioRxiv">
        <title>The Genome of the Zebra Mussel, Dreissena polymorpha: A Resource for Invasive Species Research.</title>
        <authorList>
            <person name="McCartney M.A."/>
            <person name="Auch B."/>
            <person name="Kono T."/>
            <person name="Mallez S."/>
            <person name="Zhang Y."/>
            <person name="Obille A."/>
            <person name="Becker A."/>
            <person name="Abrahante J.E."/>
            <person name="Garbe J."/>
            <person name="Badalamenti J.P."/>
            <person name="Herman A."/>
            <person name="Mangelson H."/>
            <person name="Liachko I."/>
            <person name="Sullivan S."/>
            <person name="Sone E.D."/>
            <person name="Koren S."/>
            <person name="Silverstein K.A.T."/>
            <person name="Beckman K.B."/>
            <person name="Gohl D.M."/>
        </authorList>
    </citation>
    <scope>NUCLEOTIDE SEQUENCE</scope>
    <source>
        <strain evidence="1">Duluth1</strain>
        <tissue evidence="1">Whole animal</tissue>
    </source>
</reference>
<protein>
    <submittedName>
        <fullName evidence="1">Uncharacterized protein</fullName>
    </submittedName>
</protein>
<evidence type="ECO:0000313" key="2">
    <source>
        <dbReference type="Proteomes" id="UP000828390"/>
    </source>
</evidence>
<dbReference type="Proteomes" id="UP000828390">
    <property type="component" value="Unassembled WGS sequence"/>
</dbReference>
<evidence type="ECO:0000313" key="1">
    <source>
        <dbReference type="EMBL" id="KAH3825659.1"/>
    </source>
</evidence>
<comment type="caution">
    <text evidence="1">The sequence shown here is derived from an EMBL/GenBank/DDBJ whole genome shotgun (WGS) entry which is preliminary data.</text>
</comment>
<dbReference type="EMBL" id="JAIWYP010000005">
    <property type="protein sequence ID" value="KAH3825659.1"/>
    <property type="molecule type" value="Genomic_DNA"/>
</dbReference>
<proteinExistence type="predicted"/>
<reference evidence="1" key="2">
    <citation type="submission" date="2020-11" db="EMBL/GenBank/DDBJ databases">
        <authorList>
            <person name="McCartney M.A."/>
            <person name="Auch B."/>
            <person name="Kono T."/>
            <person name="Mallez S."/>
            <person name="Becker A."/>
            <person name="Gohl D.M."/>
            <person name="Silverstein K.A.T."/>
            <person name="Koren S."/>
            <person name="Bechman K.B."/>
            <person name="Herman A."/>
            <person name="Abrahante J.E."/>
            <person name="Garbe J."/>
        </authorList>
    </citation>
    <scope>NUCLEOTIDE SEQUENCE</scope>
    <source>
        <strain evidence="1">Duluth1</strain>
        <tissue evidence="1">Whole animal</tissue>
    </source>
</reference>
<sequence length="74" mass="8484">MDIGKAIYVHFFEGGIINDKEQMQCSKMLCRQHFMLCYLPQRLASLPADTPPIMPPTAYMATVRDHRGTIRLSQ</sequence>
<organism evidence="1 2">
    <name type="scientific">Dreissena polymorpha</name>
    <name type="common">Zebra mussel</name>
    <name type="synonym">Mytilus polymorpha</name>
    <dbReference type="NCBI Taxonomy" id="45954"/>
    <lineage>
        <taxon>Eukaryota</taxon>
        <taxon>Metazoa</taxon>
        <taxon>Spiralia</taxon>
        <taxon>Lophotrochozoa</taxon>
        <taxon>Mollusca</taxon>
        <taxon>Bivalvia</taxon>
        <taxon>Autobranchia</taxon>
        <taxon>Heteroconchia</taxon>
        <taxon>Euheterodonta</taxon>
        <taxon>Imparidentia</taxon>
        <taxon>Neoheterodontei</taxon>
        <taxon>Myida</taxon>
        <taxon>Dreissenoidea</taxon>
        <taxon>Dreissenidae</taxon>
        <taxon>Dreissena</taxon>
    </lineage>
</organism>
<dbReference type="AlphaFoldDB" id="A0A9D4H276"/>
<gene>
    <name evidence="1" type="ORF">DPMN_127540</name>
</gene>
<name>A0A9D4H276_DREPO</name>
<accession>A0A9D4H276</accession>